<dbReference type="CDD" id="cd01650">
    <property type="entry name" value="RT_nLTR_like"/>
    <property type="match status" value="1"/>
</dbReference>
<dbReference type="PROSITE" id="PS50878">
    <property type="entry name" value="RT_POL"/>
    <property type="match status" value="1"/>
</dbReference>
<evidence type="ECO:0000313" key="3">
    <source>
        <dbReference type="EMBL" id="KAI2655618.1"/>
    </source>
</evidence>
<reference evidence="3 4" key="1">
    <citation type="submission" date="2022-01" db="EMBL/GenBank/DDBJ databases">
        <title>A high-quality chromosome-level genome assembly of rohu carp, Labeo rohita.</title>
        <authorList>
            <person name="Arick M.A. II"/>
            <person name="Hsu C.-Y."/>
            <person name="Magbanua Z."/>
            <person name="Pechanova O."/>
            <person name="Grover C."/>
            <person name="Miller E."/>
            <person name="Thrash A."/>
            <person name="Ezzel L."/>
            <person name="Alam S."/>
            <person name="Benzie J."/>
            <person name="Hamilton M."/>
            <person name="Karsi A."/>
            <person name="Lawrence M.L."/>
            <person name="Peterson D.G."/>
        </authorList>
    </citation>
    <scope>NUCLEOTIDE SEQUENCE [LARGE SCALE GENOMIC DNA]</scope>
    <source>
        <strain evidence="4">BAU-BD-2019</strain>
        <tissue evidence="3">Blood</tissue>
    </source>
</reference>
<dbReference type="SUPFAM" id="SSF56219">
    <property type="entry name" value="DNase I-like"/>
    <property type="match status" value="1"/>
</dbReference>
<evidence type="ECO:0000259" key="2">
    <source>
        <dbReference type="PROSITE" id="PS50878"/>
    </source>
</evidence>
<dbReference type="EMBL" id="JACTAM010000016">
    <property type="protein sequence ID" value="KAI2655618.1"/>
    <property type="molecule type" value="Genomic_DNA"/>
</dbReference>
<comment type="caution">
    <text evidence="3">The sequence shown here is derived from an EMBL/GenBank/DDBJ whole genome shotgun (WGS) entry which is preliminary data.</text>
</comment>
<evidence type="ECO:0000313" key="4">
    <source>
        <dbReference type="Proteomes" id="UP000830375"/>
    </source>
</evidence>
<feature type="region of interest" description="Disordered" evidence="1">
    <location>
        <begin position="1205"/>
        <end position="1224"/>
    </location>
</feature>
<name>A0ABQ8M1A6_LABRO</name>
<dbReference type="PANTHER" id="PTHR47510">
    <property type="entry name" value="REVERSE TRANSCRIPTASE DOMAIN-CONTAINING PROTEIN"/>
    <property type="match status" value="1"/>
</dbReference>
<accession>A0ABQ8M1A6</accession>
<dbReference type="InterPro" id="IPR000477">
    <property type="entry name" value="RT_dom"/>
</dbReference>
<dbReference type="Pfam" id="PF09004">
    <property type="entry name" value="ALKBH8_N"/>
    <property type="match status" value="1"/>
</dbReference>
<dbReference type="InterPro" id="IPR036691">
    <property type="entry name" value="Endo/exonu/phosph_ase_sf"/>
</dbReference>
<proteinExistence type="predicted"/>
<dbReference type="Gene3D" id="3.80.10.10">
    <property type="entry name" value="Ribonuclease Inhibitor"/>
    <property type="match status" value="1"/>
</dbReference>
<keyword evidence="4" id="KW-1185">Reference proteome</keyword>
<dbReference type="InterPro" id="IPR032675">
    <property type="entry name" value="LRR_dom_sf"/>
</dbReference>
<dbReference type="InterPro" id="IPR015095">
    <property type="entry name" value="AlkB_hom8_N"/>
</dbReference>
<dbReference type="Proteomes" id="UP000830375">
    <property type="component" value="Unassembled WGS sequence"/>
</dbReference>
<feature type="domain" description="Reverse transcriptase" evidence="2">
    <location>
        <begin position="769"/>
        <end position="1035"/>
    </location>
</feature>
<dbReference type="InterPro" id="IPR043502">
    <property type="entry name" value="DNA/RNA_pol_sf"/>
</dbReference>
<gene>
    <name evidence="3" type="ORF">H4Q32_018043</name>
</gene>
<organism evidence="3 4">
    <name type="scientific">Labeo rohita</name>
    <name type="common">Indian major carp</name>
    <name type="synonym">Cyprinus rohita</name>
    <dbReference type="NCBI Taxonomy" id="84645"/>
    <lineage>
        <taxon>Eukaryota</taxon>
        <taxon>Metazoa</taxon>
        <taxon>Chordata</taxon>
        <taxon>Craniata</taxon>
        <taxon>Vertebrata</taxon>
        <taxon>Euteleostomi</taxon>
        <taxon>Actinopterygii</taxon>
        <taxon>Neopterygii</taxon>
        <taxon>Teleostei</taxon>
        <taxon>Ostariophysi</taxon>
        <taxon>Cypriniformes</taxon>
        <taxon>Cyprinidae</taxon>
        <taxon>Labeoninae</taxon>
        <taxon>Labeonini</taxon>
        <taxon>Labeo</taxon>
    </lineage>
</organism>
<evidence type="ECO:0000256" key="1">
    <source>
        <dbReference type="SAM" id="MobiDB-lite"/>
    </source>
</evidence>
<dbReference type="PANTHER" id="PTHR47510:SF3">
    <property type="entry name" value="ENDO_EXONUCLEASE_PHOSPHATASE DOMAIN-CONTAINING PROTEIN"/>
    <property type="match status" value="1"/>
</dbReference>
<dbReference type="Gene3D" id="3.60.10.10">
    <property type="entry name" value="Endonuclease/exonuclease/phosphatase"/>
    <property type="match status" value="1"/>
</dbReference>
<dbReference type="Gene3D" id="6.10.140.1850">
    <property type="match status" value="1"/>
</dbReference>
<sequence length="1522" mass="173405">MSVCLLPLWARDSELGWRFRTLHLLLSRWTKTLNVDDLFPCSLKAQNVVISVTASKTEDLDLVSVIFSPLQAKDSERGRSVSVFLLWDLDSERVSVSLCGRKTRKGVDLLLSQLCRPEIQNEGCPVCVFSFTGLRLRTGVSAVVSLDGRLRTGDSVAAFPVTGRRLRTSLLEGYLPMKRLQFGVSQFPCCDWVVPSEKVIKRLSMEPPERISTLQTLWENQSGSEPGPCGGFSQQYRCVCDWFGVPYREEVQWDVDTIYLTQDTQELNLHDFSHLENRGNKSISLEGFPLRGKRAGALVKLRQHGFRMSLPGIHLANLRSLPNKTDELLLLSRTNKDFSHSAALCFTETWLNAAIPDSAIHLPGYQLFRGDRDTESTGKSRGGGTCFYINERWCTDVTVIKKMCCSDLEALFINCKPFYSPREFCSFILVSVYIPPQAHVSLALQKLADQITETEQQHPDSVLIILGDFNKANLSRELPKYRQTDRQYVTCHTRDSNILDHCYTTIKGAYHSVPRAALVHLIPTYRQKLKSAKPVVKTVKRWSNETEQVLQSCFYLTDWSVFKAAATDLDELTETVTSYICFCEDLCIPTRTYLTYNNDKPWFTEKLRHLRQAKEDAYRKGDRVLYNQTRNTLNKEIRVAKRTYAKRLEDQFTSNDPSSVWKGLKTITNYRTPSPSTEATQRLAEDLNEFYCRFETPHTRSDDLFTQPLPLSATPLSPPPSLQISEDEVRQVFRKNKRRKAPGPDGVTPACLKTCADELAPIFSQIFNRSLELCEVPDCLKRSTIIPVPKKSKITGLNDYRPVALTSVVMKSFEKLVLAYLKDITGPLLDPLQFAYRANRSVDDAVNIGLYFILQHLDKPGTYVRILFVDFSSAFNTIIPSLLHTKLNQLSVPSSVCQWITSFLTDRQQLVRLGKFTSSSRTTNTGAPQGCVLSPLLFSLYTNDCTSKDPSVKLLKFADDTTVIGLIRDGDESAYRQEVKELAVWCSHNNLELNKLKTVEMKVDFRRNPPALSSLTIMDSTVATVEKFKFLGCFISQDLKWVTHIDSIVKKAQQRLYFLRQLKKFNLPQELLRQFYSAVIKSVLCTSITVWFGSAAKSDIRRLQRMVRTAERIIGAPLPTLQELYTSRVRKRAQKITLDPSHPSHPLFELLPSGRRYRAPNIRTTRRMNSFFPQAIHLMNRPPCTPLTVTGSVLHAWRKSTLKRHSRACEEKTAGQRLSPRMPHPLHTERLLPSSILTHTSVPLLPPSIVFMTMVSYINHQEGLPSKCFFILVEHLLEWGPVNFSCMLRATHVPGRLHQGADMLSMSNVFSEEWMLHPQTVLKIWEISGKAEVDRFTSKDNSQCPTYYSKDRDALTHDWPNLLLYAFPPITLIPQVIRHVLLVAPLWRNQNWLSELSQLLITAPWPILLVYLNNPFQVIKVSRLTFGNSNLQLPPQIFYGIKVWRLARPLLLLEPLLCCIGHVFWVIVMLEYPSTTHPRNALNVLPGPDADLTINRKLDPNPAGKTQTRLHLIGTYCTANFY</sequence>
<dbReference type="Pfam" id="PF00078">
    <property type="entry name" value="RVT_1"/>
    <property type="match status" value="1"/>
</dbReference>
<dbReference type="SUPFAM" id="SSF56672">
    <property type="entry name" value="DNA/RNA polymerases"/>
    <property type="match status" value="1"/>
</dbReference>
<protein>
    <submittedName>
        <fullName evidence="3">F-actin-uncapping protein LRRC16A</fullName>
    </submittedName>
</protein>